<dbReference type="GO" id="GO:0005525">
    <property type="term" value="F:GTP binding"/>
    <property type="evidence" value="ECO:0007669"/>
    <property type="project" value="UniProtKB-KW"/>
</dbReference>
<evidence type="ECO:0000256" key="6">
    <source>
        <dbReference type="ARBA" id="ARBA00023134"/>
    </source>
</evidence>
<dbReference type="CDD" id="cd01887">
    <property type="entry name" value="IF2_eIF5B"/>
    <property type="match status" value="1"/>
</dbReference>
<dbReference type="AlphaFoldDB" id="A0AA37BRF2"/>
<evidence type="ECO:0000259" key="10">
    <source>
        <dbReference type="PROSITE" id="PS51722"/>
    </source>
</evidence>
<evidence type="ECO:0000256" key="1">
    <source>
        <dbReference type="ARBA" id="ARBA00007733"/>
    </source>
</evidence>
<keyword evidence="6 8" id="KW-0342">GTP-binding</keyword>
<evidence type="ECO:0000256" key="4">
    <source>
        <dbReference type="ARBA" id="ARBA00022741"/>
    </source>
</evidence>
<dbReference type="FunFam" id="3.40.50.10050:FF:000001">
    <property type="entry name" value="Translation initiation factor IF-2"/>
    <property type="match status" value="1"/>
</dbReference>
<dbReference type="FunFam" id="3.40.50.300:FF:000112">
    <property type="entry name" value="Eukaryotic translation initiation factor 5B"/>
    <property type="match status" value="1"/>
</dbReference>
<dbReference type="CDD" id="cd16266">
    <property type="entry name" value="IF2_aeIF5B_IV"/>
    <property type="match status" value="1"/>
</dbReference>
<dbReference type="GO" id="GO:0005737">
    <property type="term" value="C:cytoplasm"/>
    <property type="evidence" value="ECO:0007669"/>
    <property type="project" value="TreeGrafter"/>
</dbReference>
<dbReference type="InterPro" id="IPR015760">
    <property type="entry name" value="TIF_IF2"/>
</dbReference>
<dbReference type="InterPro" id="IPR009000">
    <property type="entry name" value="Transl_B-barrel_sf"/>
</dbReference>
<dbReference type="Gene3D" id="2.40.30.10">
    <property type="entry name" value="Translation factors"/>
    <property type="match status" value="2"/>
</dbReference>
<dbReference type="NCBIfam" id="TIGR00491">
    <property type="entry name" value="aIF-2"/>
    <property type="match status" value="1"/>
</dbReference>
<proteinExistence type="inferred from homology"/>
<feature type="binding site" evidence="8">
    <location>
        <begin position="23"/>
        <end position="30"/>
    </location>
    <ligand>
        <name>GTP</name>
        <dbReference type="ChEBI" id="CHEBI:37565"/>
    </ligand>
</feature>
<organism evidence="11 12">
    <name type="scientific">Thermogymnomonas acidicola</name>
    <dbReference type="NCBI Taxonomy" id="399579"/>
    <lineage>
        <taxon>Archaea</taxon>
        <taxon>Methanobacteriati</taxon>
        <taxon>Thermoplasmatota</taxon>
        <taxon>Thermoplasmata</taxon>
        <taxon>Thermoplasmatales</taxon>
        <taxon>Thermogymnomonas</taxon>
    </lineage>
</organism>
<keyword evidence="3 8" id="KW-0396">Initiation factor</keyword>
<dbReference type="InterPro" id="IPR023115">
    <property type="entry name" value="TIF_IF2_dom3"/>
</dbReference>
<dbReference type="EMBL" id="BMNY01000001">
    <property type="protein sequence ID" value="GGM74189.1"/>
    <property type="molecule type" value="Genomic_DNA"/>
</dbReference>
<gene>
    <name evidence="8" type="primary">infB</name>
    <name evidence="11" type="ORF">GCM10007108_10220</name>
</gene>
<feature type="binding site" evidence="8">
    <location>
        <begin position="85"/>
        <end position="89"/>
    </location>
    <ligand>
        <name>GTP</name>
        <dbReference type="ChEBI" id="CHEBI:37565"/>
    </ligand>
</feature>
<dbReference type="SUPFAM" id="SSF50447">
    <property type="entry name" value="Translation proteins"/>
    <property type="match status" value="1"/>
</dbReference>
<dbReference type="NCBIfam" id="TIGR00231">
    <property type="entry name" value="small_GTP"/>
    <property type="match status" value="1"/>
</dbReference>
<dbReference type="InterPro" id="IPR004544">
    <property type="entry name" value="TF_aIF-2_arc"/>
</dbReference>
<evidence type="ECO:0000313" key="11">
    <source>
        <dbReference type="EMBL" id="GGM74189.1"/>
    </source>
</evidence>
<dbReference type="GO" id="GO:0003743">
    <property type="term" value="F:translation initiation factor activity"/>
    <property type="evidence" value="ECO:0007669"/>
    <property type="project" value="UniProtKB-UniRule"/>
</dbReference>
<dbReference type="InterPro" id="IPR005225">
    <property type="entry name" value="Small_GTP-bd"/>
</dbReference>
<keyword evidence="12" id="KW-1185">Reference proteome</keyword>
<dbReference type="Pfam" id="PF00009">
    <property type="entry name" value="GTP_EFTU"/>
    <property type="match status" value="1"/>
</dbReference>
<evidence type="ECO:0000256" key="5">
    <source>
        <dbReference type="ARBA" id="ARBA00022917"/>
    </source>
</evidence>
<dbReference type="HAMAP" id="MF_00100_A">
    <property type="entry name" value="IF_2_A"/>
    <property type="match status" value="1"/>
</dbReference>
<dbReference type="InterPro" id="IPR036925">
    <property type="entry name" value="TIF_IF2_dom3_sf"/>
</dbReference>
<evidence type="ECO:0000256" key="7">
    <source>
        <dbReference type="ARBA" id="ARBA00024852"/>
    </source>
</evidence>
<dbReference type="PANTHER" id="PTHR43381:SF4">
    <property type="entry name" value="EUKARYOTIC TRANSLATION INITIATION FACTOR 5B"/>
    <property type="match status" value="1"/>
</dbReference>
<comment type="function">
    <text evidence="7 8 9">Function in general translation initiation by promoting the binding of the formylmethionine-tRNA to ribosomes. Seems to function along with eIF-2.</text>
</comment>
<sequence>MEMSISSTEQGVRYRQPIVCVLGHVDHGKTTVLDAIRGTSVAQKEAGGITQRIGATDIDAETIERSARALLKGAKLKVPGLLFIDTPGHVAFSNMRARGGALADIAVLVIDINEGLMPQTVESINILKKFRTPFIVAANKIDLIPLFTPVRDVSFIECLKKQRKEYVEELDRRIYELVSALYGQGFQSERYDRITDFTRTVAIVPVSGKLHIGMPDLLMMLAGLAQRYLENDIRLRTDETRGTVIEVKREEGTGVTLDTVIYQGVLRAGDEIALNTRDGPAVTRVRGMLINTHGRKKGLREVESVQAAAGVRVLISDKLDVIPGTPMIVVRGDRDKIFEEIIKESSVSIPLSEHGVTVKAEALGSLEAVSYELGQKGIGIRSAQTGDVTKRDIIDVATLQDPMEKVIIAFNVSVLPEAQQAAAENDVTIIQGNIIYRLIEEVEGWLAEKKKQLEEGRKQSMPVPSKLVILPEYIFRTSKPVIVGVRLLSGQLKVGDTLIKSDGRYGGTVKSIRENEVSKNYVDAPAEVAVAIDGVTLNRQINPNETLYVDIPESVVRELRARALDPETMKTLEEIIKIKRKENPFWGTRA</sequence>
<reference evidence="11" key="2">
    <citation type="submission" date="2022-09" db="EMBL/GenBank/DDBJ databases">
        <authorList>
            <person name="Sun Q."/>
            <person name="Ohkuma M."/>
        </authorList>
    </citation>
    <scope>NUCLEOTIDE SEQUENCE</scope>
    <source>
        <strain evidence="11">JCM 13583</strain>
    </source>
</reference>
<feature type="domain" description="Tr-type G" evidence="10">
    <location>
        <begin position="14"/>
        <end position="229"/>
    </location>
</feature>
<dbReference type="InterPro" id="IPR000795">
    <property type="entry name" value="T_Tr_GTP-bd_dom"/>
</dbReference>
<evidence type="ECO:0000256" key="9">
    <source>
        <dbReference type="RuleBase" id="RU000644"/>
    </source>
</evidence>
<evidence type="ECO:0000256" key="2">
    <source>
        <dbReference type="ARBA" id="ARBA00020166"/>
    </source>
</evidence>
<accession>A0AA37BRF2</accession>
<dbReference type="PRINTS" id="PR00315">
    <property type="entry name" value="ELONGATNFCT"/>
</dbReference>
<dbReference type="Gene3D" id="3.40.50.10050">
    <property type="entry name" value="Translation initiation factor IF- 2, domain 3"/>
    <property type="match status" value="1"/>
</dbReference>
<feature type="binding site" evidence="8">
    <location>
        <begin position="139"/>
        <end position="142"/>
    </location>
    <ligand>
        <name>GTP</name>
        <dbReference type="ChEBI" id="CHEBI:37565"/>
    </ligand>
</feature>
<keyword evidence="5 8" id="KW-0648">Protein biosynthesis</keyword>
<dbReference type="NCBIfam" id="NF003078">
    <property type="entry name" value="PRK04004.1"/>
    <property type="match status" value="1"/>
</dbReference>
<dbReference type="Proteomes" id="UP000632195">
    <property type="component" value="Unassembled WGS sequence"/>
</dbReference>
<reference evidence="11" key="1">
    <citation type="journal article" date="2014" name="Int. J. Syst. Evol. Microbiol.">
        <title>Complete genome sequence of Corynebacterium casei LMG S-19264T (=DSM 44701T), isolated from a smear-ripened cheese.</title>
        <authorList>
            <consortium name="US DOE Joint Genome Institute (JGI-PGF)"/>
            <person name="Walter F."/>
            <person name="Albersmeier A."/>
            <person name="Kalinowski J."/>
            <person name="Ruckert C."/>
        </authorList>
    </citation>
    <scope>NUCLEOTIDE SEQUENCE</scope>
    <source>
        <strain evidence="11">JCM 13583</strain>
    </source>
</reference>
<dbReference type="Gene3D" id="3.40.50.300">
    <property type="entry name" value="P-loop containing nucleotide triphosphate hydrolases"/>
    <property type="match status" value="1"/>
</dbReference>
<dbReference type="SUPFAM" id="SSF52156">
    <property type="entry name" value="Initiation factor IF2/eIF5b, domain 3"/>
    <property type="match status" value="1"/>
</dbReference>
<evidence type="ECO:0000313" key="12">
    <source>
        <dbReference type="Proteomes" id="UP000632195"/>
    </source>
</evidence>
<dbReference type="PROSITE" id="PS51722">
    <property type="entry name" value="G_TR_2"/>
    <property type="match status" value="1"/>
</dbReference>
<protein>
    <recommendedName>
        <fullName evidence="2 8">Probable translation initiation factor IF-2</fullName>
    </recommendedName>
</protein>
<evidence type="ECO:0000256" key="8">
    <source>
        <dbReference type="HAMAP-Rule" id="MF_00100"/>
    </source>
</evidence>
<dbReference type="InterPro" id="IPR027417">
    <property type="entry name" value="P-loop_NTPase"/>
</dbReference>
<comment type="similarity">
    <text evidence="1 8 9">Belongs to the TRAFAC class translation factor GTPase superfamily. Classic translation factor GTPase family. IF-2 subfamily.</text>
</comment>
<dbReference type="Pfam" id="PF11987">
    <property type="entry name" value="IF-2"/>
    <property type="match status" value="1"/>
</dbReference>
<comment type="caution">
    <text evidence="11">The sequence shown here is derived from an EMBL/GenBank/DDBJ whole genome shotgun (WGS) entry which is preliminary data.</text>
</comment>
<dbReference type="SUPFAM" id="SSF52540">
    <property type="entry name" value="P-loop containing nucleoside triphosphate hydrolases"/>
    <property type="match status" value="1"/>
</dbReference>
<dbReference type="PANTHER" id="PTHR43381">
    <property type="entry name" value="TRANSLATION INITIATION FACTOR IF-2-RELATED"/>
    <property type="match status" value="1"/>
</dbReference>
<dbReference type="GO" id="GO:0003924">
    <property type="term" value="F:GTPase activity"/>
    <property type="evidence" value="ECO:0007669"/>
    <property type="project" value="UniProtKB-UniRule"/>
</dbReference>
<dbReference type="InterPro" id="IPR029459">
    <property type="entry name" value="EFTU-type"/>
</dbReference>
<evidence type="ECO:0000256" key="3">
    <source>
        <dbReference type="ARBA" id="ARBA00022540"/>
    </source>
</evidence>
<dbReference type="Pfam" id="PF14578">
    <property type="entry name" value="GTP_EFTU_D4"/>
    <property type="match status" value="1"/>
</dbReference>
<keyword evidence="4 8" id="KW-0547">Nucleotide-binding</keyword>
<name>A0AA37BRF2_9ARCH</name>